<name>A0A0L0G5E7_9EUKA</name>
<dbReference type="RefSeq" id="XP_014158164.1">
    <property type="nucleotide sequence ID" value="XM_014302689.1"/>
</dbReference>
<accession>A0A0L0G5E7</accession>
<reference evidence="2 3" key="1">
    <citation type="submission" date="2011-02" db="EMBL/GenBank/DDBJ databases">
        <title>The Genome Sequence of Sphaeroforma arctica JP610.</title>
        <authorList>
            <consortium name="The Broad Institute Genome Sequencing Platform"/>
            <person name="Russ C."/>
            <person name="Cuomo C."/>
            <person name="Young S.K."/>
            <person name="Zeng Q."/>
            <person name="Gargeya S."/>
            <person name="Alvarado L."/>
            <person name="Berlin A."/>
            <person name="Chapman S.B."/>
            <person name="Chen Z."/>
            <person name="Freedman E."/>
            <person name="Gellesch M."/>
            <person name="Goldberg J."/>
            <person name="Griggs A."/>
            <person name="Gujja S."/>
            <person name="Heilman E."/>
            <person name="Heiman D."/>
            <person name="Howarth C."/>
            <person name="Mehta T."/>
            <person name="Neiman D."/>
            <person name="Pearson M."/>
            <person name="Roberts A."/>
            <person name="Saif S."/>
            <person name="Shea T."/>
            <person name="Shenoy N."/>
            <person name="Sisk P."/>
            <person name="Stolte C."/>
            <person name="Sykes S."/>
            <person name="White J."/>
            <person name="Yandava C."/>
            <person name="Burger G."/>
            <person name="Gray M.W."/>
            <person name="Holland P.W.H."/>
            <person name="King N."/>
            <person name="Lang F.B.F."/>
            <person name="Roger A.J."/>
            <person name="Ruiz-Trillo I."/>
            <person name="Haas B."/>
            <person name="Nusbaum C."/>
            <person name="Birren B."/>
        </authorList>
    </citation>
    <scope>NUCLEOTIDE SEQUENCE [LARGE SCALE GENOMIC DNA]</scope>
    <source>
        <strain evidence="2 3">JP610</strain>
    </source>
</reference>
<proteinExistence type="predicted"/>
<organism evidence="2 3">
    <name type="scientific">Sphaeroforma arctica JP610</name>
    <dbReference type="NCBI Taxonomy" id="667725"/>
    <lineage>
        <taxon>Eukaryota</taxon>
        <taxon>Ichthyosporea</taxon>
        <taxon>Ichthyophonida</taxon>
        <taxon>Sphaeroforma</taxon>
    </lineage>
</organism>
<evidence type="ECO:0000313" key="2">
    <source>
        <dbReference type="EMBL" id="KNC84262.1"/>
    </source>
</evidence>
<feature type="region of interest" description="Disordered" evidence="1">
    <location>
        <begin position="66"/>
        <end position="85"/>
    </location>
</feature>
<keyword evidence="3" id="KW-1185">Reference proteome</keyword>
<feature type="region of interest" description="Disordered" evidence="1">
    <location>
        <begin position="1"/>
        <end position="50"/>
    </location>
</feature>
<dbReference type="AlphaFoldDB" id="A0A0L0G5E7"/>
<dbReference type="EMBL" id="KQ241776">
    <property type="protein sequence ID" value="KNC84262.1"/>
    <property type="molecule type" value="Genomic_DNA"/>
</dbReference>
<dbReference type="GeneID" id="25904014"/>
<feature type="compositionally biased region" description="Basic and acidic residues" evidence="1">
    <location>
        <begin position="7"/>
        <end position="18"/>
    </location>
</feature>
<protein>
    <submittedName>
        <fullName evidence="2">Uncharacterized protein</fullName>
    </submittedName>
</protein>
<evidence type="ECO:0000256" key="1">
    <source>
        <dbReference type="SAM" id="MobiDB-lite"/>
    </source>
</evidence>
<gene>
    <name evidence="2" type="ORF">SARC_03510</name>
</gene>
<sequence>MDFLASYERECNSAKSQDDDAEEHELYGSEVGEEDGSIVKSPPIALPSPNDQILSRLPTSIELQKPSTVPKDKKPYIALKTRSPL</sequence>
<dbReference type="Proteomes" id="UP000054560">
    <property type="component" value="Unassembled WGS sequence"/>
</dbReference>
<evidence type="ECO:0000313" key="3">
    <source>
        <dbReference type="Proteomes" id="UP000054560"/>
    </source>
</evidence>